<evidence type="ECO:0000313" key="1">
    <source>
        <dbReference type="EMBL" id="GMH14203.1"/>
    </source>
</evidence>
<dbReference type="EMBL" id="BSYO01000013">
    <property type="protein sequence ID" value="GMH14203.1"/>
    <property type="molecule type" value="Genomic_DNA"/>
</dbReference>
<evidence type="ECO:0000313" key="2">
    <source>
        <dbReference type="Proteomes" id="UP001279734"/>
    </source>
</evidence>
<dbReference type="AlphaFoldDB" id="A0AAD3XR93"/>
<sequence length="113" mass="12581">MVVNPPINALQGGMKGTLQQIVVYSPSDGYIPSSSLRVEKCNLQGTQISVTKLPIYYKQVGPRFEVIIQNVKGKRLENAHHLFVKIPQRNELSNLPSSFSSILQVESFKILAN</sequence>
<keyword evidence="2" id="KW-1185">Reference proteome</keyword>
<accession>A0AAD3XR93</accession>
<comment type="caution">
    <text evidence="1">The sequence shown here is derived from an EMBL/GenBank/DDBJ whole genome shotgun (WGS) entry which is preliminary data.</text>
</comment>
<proteinExistence type="predicted"/>
<gene>
    <name evidence="1" type="ORF">Nepgr_016044</name>
</gene>
<protein>
    <submittedName>
        <fullName evidence="1">Uncharacterized protein</fullName>
    </submittedName>
</protein>
<dbReference type="Proteomes" id="UP001279734">
    <property type="component" value="Unassembled WGS sequence"/>
</dbReference>
<organism evidence="1 2">
    <name type="scientific">Nepenthes gracilis</name>
    <name type="common">Slender pitcher plant</name>
    <dbReference type="NCBI Taxonomy" id="150966"/>
    <lineage>
        <taxon>Eukaryota</taxon>
        <taxon>Viridiplantae</taxon>
        <taxon>Streptophyta</taxon>
        <taxon>Embryophyta</taxon>
        <taxon>Tracheophyta</taxon>
        <taxon>Spermatophyta</taxon>
        <taxon>Magnoliopsida</taxon>
        <taxon>eudicotyledons</taxon>
        <taxon>Gunneridae</taxon>
        <taxon>Pentapetalae</taxon>
        <taxon>Caryophyllales</taxon>
        <taxon>Nepenthaceae</taxon>
        <taxon>Nepenthes</taxon>
    </lineage>
</organism>
<name>A0AAD3XR93_NEPGR</name>
<reference evidence="1" key="1">
    <citation type="submission" date="2023-05" db="EMBL/GenBank/DDBJ databases">
        <title>Nepenthes gracilis genome sequencing.</title>
        <authorList>
            <person name="Fukushima K."/>
        </authorList>
    </citation>
    <scope>NUCLEOTIDE SEQUENCE</scope>
    <source>
        <strain evidence="1">SING2019-196</strain>
    </source>
</reference>